<accession>A0A229T904</accession>
<proteinExistence type="predicted"/>
<dbReference type="Pfam" id="PF21805">
    <property type="entry name" value="Imm5_like"/>
    <property type="match status" value="1"/>
</dbReference>
<dbReference type="AlphaFoldDB" id="A0A229T904"/>
<protein>
    <recommendedName>
        <fullName evidence="1">Imm-5-like domain-containing protein</fullName>
    </recommendedName>
</protein>
<keyword evidence="3" id="KW-1185">Reference proteome</keyword>
<gene>
    <name evidence="2" type="ORF">CF165_14625</name>
</gene>
<feature type="domain" description="Imm-5-like" evidence="1">
    <location>
        <begin position="6"/>
        <end position="129"/>
    </location>
</feature>
<evidence type="ECO:0000313" key="2">
    <source>
        <dbReference type="EMBL" id="OXM67648.1"/>
    </source>
</evidence>
<reference evidence="3" key="1">
    <citation type="submission" date="2017-07" db="EMBL/GenBank/DDBJ databases">
        <title>Comparative genome mining reveals phylogenetic distribution patterns of secondary metabolites in Amycolatopsis.</title>
        <authorList>
            <person name="Adamek M."/>
            <person name="Alanjary M."/>
            <person name="Sales-Ortells H."/>
            <person name="Goodfellow M."/>
            <person name="Bull A.T."/>
            <person name="Kalinowski J."/>
            <person name="Ziemert N."/>
        </authorList>
    </citation>
    <scope>NUCLEOTIDE SEQUENCE [LARGE SCALE GENOMIC DNA]</scope>
    <source>
        <strain evidence="3">H5</strain>
    </source>
</reference>
<dbReference type="EMBL" id="NMUL01000012">
    <property type="protein sequence ID" value="OXM67648.1"/>
    <property type="molecule type" value="Genomic_DNA"/>
</dbReference>
<dbReference type="OrthoDB" id="166981at2"/>
<name>A0A229T904_9PSEU</name>
<evidence type="ECO:0000259" key="1">
    <source>
        <dbReference type="Pfam" id="PF21805"/>
    </source>
</evidence>
<dbReference type="Proteomes" id="UP000215199">
    <property type="component" value="Unassembled WGS sequence"/>
</dbReference>
<organism evidence="2 3">
    <name type="scientific">Amycolatopsis vastitatis</name>
    <dbReference type="NCBI Taxonomy" id="1905142"/>
    <lineage>
        <taxon>Bacteria</taxon>
        <taxon>Bacillati</taxon>
        <taxon>Actinomycetota</taxon>
        <taxon>Actinomycetes</taxon>
        <taxon>Pseudonocardiales</taxon>
        <taxon>Pseudonocardiaceae</taxon>
        <taxon>Amycolatopsis</taxon>
    </lineage>
</organism>
<dbReference type="InterPro" id="IPR048667">
    <property type="entry name" value="Imm5-like"/>
</dbReference>
<evidence type="ECO:0000313" key="3">
    <source>
        <dbReference type="Proteomes" id="UP000215199"/>
    </source>
</evidence>
<comment type="caution">
    <text evidence="2">The sequence shown here is derived from an EMBL/GenBank/DDBJ whole genome shotgun (WGS) entry which is preliminary data.</text>
</comment>
<dbReference type="RefSeq" id="WP_093948051.1">
    <property type="nucleotide sequence ID" value="NZ_NMUL01000012.1"/>
</dbReference>
<sequence length="164" mass="16940">MELSLDELRALTGWAAACASRVLPLIPDDPRPAAAISAAREFAAGGPRTKALRTAAWAALAAAGATADPAASAAARAAVGAAGAAYLHPLASPHQVKHIVGPAQQAALARELSGGSAEEEIEWALSQAPPEVRELLRRFPTGKPGRTRLGELHRRLETALRGQP</sequence>